<evidence type="ECO:0000256" key="1">
    <source>
        <dbReference type="SAM" id="Coils"/>
    </source>
</evidence>
<organism evidence="3 4">
    <name type="scientific">Streptococcus gingivalis</name>
    <dbReference type="NCBI Taxonomy" id="3111861"/>
    <lineage>
        <taxon>Bacteria</taxon>
        <taxon>Bacillati</taxon>
        <taxon>Bacillota</taxon>
        <taxon>Bacilli</taxon>
        <taxon>Lactobacillales</taxon>
        <taxon>Streptococcaceae</taxon>
        <taxon>Streptococcus</taxon>
    </lineage>
</organism>
<dbReference type="Proteomes" id="UP001308656">
    <property type="component" value="Unassembled WGS sequence"/>
</dbReference>
<protein>
    <submittedName>
        <fullName evidence="3">Uncharacterized protein</fullName>
    </submittedName>
</protein>
<name>A0ABU6B6U5_9STRE</name>
<comment type="caution">
    <text evidence="3">The sequence shown here is derived from an EMBL/GenBank/DDBJ whole genome shotgun (WGS) entry which is preliminary data.</text>
</comment>
<reference evidence="3 4" key="1">
    <citation type="submission" date="2024-01" db="EMBL/GenBank/DDBJ databases">
        <title>Description of Streptococcus dentalis sp. nov., Streptococcus gingivalis sp. nov., Streptococcus lingualis sp. nov. isolated from human oral cavity.</title>
        <authorList>
            <person name="Choi Y.S."/>
            <person name="Goo B.J."/>
            <person name="Bae J.W."/>
        </authorList>
    </citation>
    <scope>NUCLEOTIDE SEQUENCE [LARGE SCALE GENOMIC DNA]</scope>
    <source>
        <strain evidence="3 4">S2</strain>
    </source>
</reference>
<feature type="transmembrane region" description="Helical" evidence="2">
    <location>
        <begin position="143"/>
        <end position="165"/>
    </location>
</feature>
<keyword evidence="2" id="KW-0472">Membrane</keyword>
<keyword evidence="1" id="KW-0175">Coiled coil</keyword>
<dbReference type="RefSeq" id="WP_324737784.1">
    <property type="nucleotide sequence ID" value="NZ_JAYKTO010000001.1"/>
</dbReference>
<evidence type="ECO:0000313" key="4">
    <source>
        <dbReference type="Proteomes" id="UP001308656"/>
    </source>
</evidence>
<keyword evidence="2" id="KW-1133">Transmembrane helix</keyword>
<sequence length="377" mass="41389">MSKKKQKKSKLQVAQDKAQAAIKETNNAIGELGEYTRSLYKSLTSIQEQFDKIRNVPSEQKLQYEELKQIRLNWKQQADKIDKDYKNVTVKNAGVGAAGAGLGVAVVTMGPTVAMGVATTFGVASTGTAISTLSGAAATNAALAWLGGGALAAGGGGMAAGNAFLALAGPVGWAIAGVSLLASGLIFWKSKSDKNYLENVFIAISERDIKSYELAIIELKERISRIIDENSKLTDAIGEIESFGLDYNKMSEAQQYALGSYVNLMLSSTQLLVNPIQGLLPKFSEEDFDSFMSWKDREINKETCTEHKDFIVSLANLLYKIELYDRDKKLLWKSLRNNKKMIKSMDISRKEFDLDIMNAIMEALNFKYKVRGSEGVE</sequence>
<evidence type="ECO:0000256" key="2">
    <source>
        <dbReference type="SAM" id="Phobius"/>
    </source>
</evidence>
<proteinExistence type="predicted"/>
<accession>A0ABU6B6U5</accession>
<keyword evidence="4" id="KW-1185">Reference proteome</keyword>
<dbReference type="Gene3D" id="1.20.1170.10">
    <property type="match status" value="1"/>
</dbReference>
<keyword evidence="2" id="KW-0812">Transmembrane</keyword>
<feature type="transmembrane region" description="Helical" evidence="2">
    <location>
        <begin position="171"/>
        <end position="188"/>
    </location>
</feature>
<evidence type="ECO:0000313" key="3">
    <source>
        <dbReference type="EMBL" id="MEB3519568.1"/>
    </source>
</evidence>
<gene>
    <name evidence="3" type="ORF">SM122_02975</name>
</gene>
<feature type="coiled-coil region" evidence="1">
    <location>
        <begin position="202"/>
        <end position="236"/>
    </location>
</feature>
<dbReference type="EMBL" id="JAYKTO010000001">
    <property type="protein sequence ID" value="MEB3519568.1"/>
    <property type="molecule type" value="Genomic_DNA"/>
</dbReference>